<keyword evidence="3" id="KW-1185">Reference proteome</keyword>
<comment type="caution">
    <text evidence="2">The sequence shown here is derived from an EMBL/GenBank/DDBJ whole genome shotgun (WGS) entry which is preliminary data.</text>
</comment>
<protein>
    <recommendedName>
        <fullName evidence="1">BTB domain-containing protein</fullName>
    </recommendedName>
</protein>
<reference evidence="2" key="1">
    <citation type="submission" date="2023-03" db="EMBL/GenBank/DDBJ databases">
        <title>Massive genome expansion in bonnet fungi (Mycena s.s.) driven by repeated elements and novel gene families across ecological guilds.</title>
        <authorList>
            <consortium name="Lawrence Berkeley National Laboratory"/>
            <person name="Harder C.B."/>
            <person name="Miyauchi S."/>
            <person name="Viragh M."/>
            <person name="Kuo A."/>
            <person name="Thoen E."/>
            <person name="Andreopoulos B."/>
            <person name="Lu D."/>
            <person name="Skrede I."/>
            <person name="Drula E."/>
            <person name="Henrissat B."/>
            <person name="Morin E."/>
            <person name="Kohler A."/>
            <person name="Barry K."/>
            <person name="LaButti K."/>
            <person name="Morin E."/>
            <person name="Salamov A."/>
            <person name="Lipzen A."/>
            <person name="Mereny Z."/>
            <person name="Hegedus B."/>
            <person name="Baldrian P."/>
            <person name="Stursova M."/>
            <person name="Weitz H."/>
            <person name="Taylor A."/>
            <person name="Grigoriev I.V."/>
            <person name="Nagy L.G."/>
            <person name="Martin F."/>
            <person name="Kauserud H."/>
        </authorList>
    </citation>
    <scope>NUCLEOTIDE SEQUENCE</scope>
    <source>
        <strain evidence="2">CBHHK173m</strain>
    </source>
</reference>
<sequence length="315" mass="35078">MSEGNHSETVLPAPLPDFVPAAPFDDPNADVILRSSDGVDFRAHRLVLSLASPIFKQMFQLPQPQSEPEVPIIPLAESVLVLDRFLRFFYPGTESSVPNLEQLREILDIALIKYDMHSLASLGKQYLRSHISDAPVGVYAIACRYGWKDVALDAAKQSLQYPLRAFGAPPIQLHHITAYHYHTLLAYHTRCGQVATAATSTLTWLSNWQDLVFFNLNCTVCPRTNSKSSPIASFGIRSVVQWFAEYLDNAGELVGNIPAANLDDMRLLDSPFNNLAKCPSCTRNGVVQQLIQFAKETLPSEIKRRIDSVELTLDL</sequence>
<dbReference type="AlphaFoldDB" id="A0AAD6XIJ3"/>
<dbReference type="InterPro" id="IPR000210">
    <property type="entry name" value="BTB/POZ_dom"/>
</dbReference>
<dbReference type="CDD" id="cd18186">
    <property type="entry name" value="BTB_POZ_ZBTB_KLHL-like"/>
    <property type="match status" value="1"/>
</dbReference>
<evidence type="ECO:0000259" key="1">
    <source>
        <dbReference type="PROSITE" id="PS50097"/>
    </source>
</evidence>
<dbReference type="SUPFAM" id="SSF54695">
    <property type="entry name" value="POZ domain"/>
    <property type="match status" value="1"/>
</dbReference>
<dbReference type="Proteomes" id="UP001222325">
    <property type="component" value="Unassembled WGS sequence"/>
</dbReference>
<gene>
    <name evidence="2" type="ORF">B0H15DRAFT_862767</name>
</gene>
<evidence type="ECO:0000313" key="2">
    <source>
        <dbReference type="EMBL" id="KAJ7076994.1"/>
    </source>
</evidence>
<feature type="domain" description="BTB" evidence="1">
    <location>
        <begin position="29"/>
        <end position="92"/>
    </location>
</feature>
<dbReference type="InterPro" id="IPR011333">
    <property type="entry name" value="SKP1/BTB/POZ_sf"/>
</dbReference>
<dbReference type="InterPro" id="IPR051481">
    <property type="entry name" value="BTB-POZ/Galectin-3-binding"/>
</dbReference>
<name>A0AAD6XIJ3_9AGAR</name>
<dbReference type="PANTHER" id="PTHR24410">
    <property type="entry name" value="HL07962P-RELATED"/>
    <property type="match status" value="1"/>
</dbReference>
<dbReference type="PROSITE" id="PS50097">
    <property type="entry name" value="BTB"/>
    <property type="match status" value="1"/>
</dbReference>
<dbReference type="SMART" id="SM00225">
    <property type="entry name" value="BTB"/>
    <property type="match status" value="1"/>
</dbReference>
<evidence type="ECO:0000313" key="3">
    <source>
        <dbReference type="Proteomes" id="UP001222325"/>
    </source>
</evidence>
<dbReference type="Gene3D" id="3.30.710.10">
    <property type="entry name" value="Potassium Channel Kv1.1, Chain A"/>
    <property type="match status" value="1"/>
</dbReference>
<dbReference type="PANTHER" id="PTHR24410:SF23">
    <property type="entry name" value="BTB DOMAIN-CONTAINING PROTEIN-RELATED"/>
    <property type="match status" value="1"/>
</dbReference>
<dbReference type="EMBL" id="JARJCN010000076">
    <property type="protein sequence ID" value="KAJ7076994.1"/>
    <property type="molecule type" value="Genomic_DNA"/>
</dbReference>
<accession>A0AAD6XIJ3</accession>
<organism evidence="2 3">
    <name type="scientific">Mycena belliarum</name>
    <dbReference type="NCBI Taxonomy" id="1033014"/>
    <lineage>
        <taxon>Eukaryota</taxon>
        <taxon>Fungi</taxon>
        <taxon>Dikarya</taxon>
        <taxon>Basidiomycota</taxon>
        <taxon>Agaricomycotina</taxon>
        <taxon>Agaricomycetes</taxon>
        <taxon>Agaricomycetidae</taxon>
        <taxon>Agaricales</taxon>
        <taxon>Marasmiineae</taxon>
        <taxon>Mycenaceae</taxon>
        <taxon>Mycena</taxon>
    </lineage>
</organism>
<dbReference type="Pfam" id="PF00651">
    <property type="entry name" value="BTB"/>
    <property type="match status" value="1"/>
</dbReference>
<proteinExistence type="predicted"/>